<name>A0AAW2HI07_9NEOP</name>
<comment type="caution">
    <text evidence="2">The sequence shown here is derived from an EMBL/GenBank/DDBJ whole genome shotgun (WGS) entry which is preliminary data.</text>
</comment>
<feature type="compositionally biased region" description="Basic and acidic residues" evidence="1">
    <location>
        <begin position="11"/>
        <end position="47"/>
    </location>
</feature>
<evidence type="ECO:0000256" key="1">
    <source>
        <dbReference type="SAM" id="MobiDB-lite"/>
    </source>
</evidence>
<dbReference type="AlphaFoldDB" id="A0AAW2HI07"/>
<reference evidence="2" key="1">
    <citation type="journal article" date="2024" name="Gigascience">
        <title>Chromosome-level genome of the poultry shaft louse Menopon gallinae provides insight into the host-switching and adaptive evolution of parasitic lice.</title>
        <authorList>
            <person name="Xu Y."/>
            <person name="Ma L."/>
            <person name="Liu S."/>
            <person name="Liang Y."/>
            <person name="Liu Q."/>
            <person name="He Z."/>
            <person name="Tian L."/>
            <person name="Duan Y."/>
            <person name="Cai W."/>
            <person name="Li H."/>
            <person name="Song F."/>
        </authorList>
    </citation>
    <scope>NUCLEOTIDE SEQUENCE</scope>
    <source>
        <strain evidence="2">Cailab_2023a</strain>
    </source>
</reference>
<proteinExistence type="predicted"/>
<gene>
    <name evidence="2" type="ORF">PYX00_007217</name>
</gene>
<accession>A0AAW2HI07</accession>
<sequence length="176" mass="19583">MWRSGRGNALRPEDAEKSARPEGSEEWCLRESRDPGKARNETVRPGDLEEDEESGAVGSCDFRQNGNRSSRRSLQETRSSSARMEIRKKKAMALGTPVRRCGPSAPKPHFPSLTTVSTFKSAGNSYPPHRVEATVESKKNGGAVDYPEHLGRRILHFVFLGEAMLLVDVKWVDTCI</sequence>
<evidence type="ECO:0000313" key="2">
    <source>
        <dbReference type="EMBL" id="KAL0269513.1"/>
    </source>
</evidence>
<protein>
    <submittedName>
        <fullName evidence="2">Uncharacterized protein</fullName>
    </submittedName>
</protein>
<dbReference type="EMBL" id="JARGDH010000004">
    <property type="protein sequence ID" value="KAL0269513.1"/>
    <property type="molecule type" value="Genomic_DNA"/>
</dbReference>
<feature type="region of interest" description="Disordered" evidence="1">
    <location>
        <begin position="1"/>
        <end position="84"/>
    </location>
</feature>
<organism evidence="2">
    <name type="scientific">Menopon gallinae</name>
    <name type="common">poultry shaft louse</name>
    <dbReference type="NCBI Taxonomy" id="328185"/>
    <lineage>
        <taxon>Eukaryota</taxon>
        <taxon>Metazoa</taxon>
        <taxon>Ecdysozoa</taxon>
        <taxon>Arthropoda</taxon>
        <taxon>Hexapoda</taxon>
        <taxon>Insecta</taxon>
        <taxon>Pterygota</taxon>
        <taxon>Neoptera</taxon>
        <taxon>Paraneoptera</taxon>
        <taxon>Psocodea</taxon>
        <taxon>Troctomorpha</taxon>
        <taxon>Phthiraptera</taxon>
        <taxon>Amblycera</taxon>
        <taxon>Menoponidae</taxon>
        <taxon>Menopon</taxon>
    </lineage>
</organism>